<dbReference type="Proteomes" id="UP000239290">
    <property type="component" value="Unassembled WGS sequence"/>
</dbReference>
<reference evidence="4" key="1">
    <citation type="submission" date="2018-02" db="EMBL/GenBank/DDBJ databases">
        <title>Draft genome sequencing of Rhodococcus opacus KU647198.</title>
        <authorList>
            <person name="Zheng B.-X."/>
        </authorList>
    </citation>
    <scope>NUCLEOTIDE SEQUENCE [LARGE SCALE GENOMIC DNA]</scope>
    <source>
        <strain evidence="4">04-OD7</strain>
    </source>
</reference>
<dbReference type="RefSeq" id="WP_105419153.1">
    <property type="nucleotide sequence ID" value="NZ_PUIO01000038.1"/>
</dbReference>
<comment type="caution">
    <text evidence="3">The sequence shown here is derived from an EMBL/GenBank/DDBJ whole genome shotgun (WGS) entry which is preliminary data.</text>
</comment>
<dbReference type="Pfam" id="PF13625">
    <property type="entry name" value="Helicase_C_3"/>
    <property type="match status" value="1"/>
</dbReference>
<evidence type="ECO:0000259" key="2">
    <source>
        <dbReference type="Pfam" id="PF13625"/>
    </source>
</evidence>
<dbReference type="InterPro" id="IPR032830">
    <property type="entry name" value="XPB/Ssl2_N"/>
</dbReference>
<organism evidence="3 4">
    <name type="scientific">Rhodococcus opacus</name>
    <name type="common">Nocardia opaca</name>
    <dbReference type="NCBI Taxonomy" id="37919"/>
    <lineage>
        <taxon>Bacteria</taxon>
        <taxon>Bacillati</taxon>
        <taxon>Actinomycetota</taxon>
        <taxon>Actinomycetes</taxon>
        <taxon>Mycobacteriales</taxon>
        <taxon>Nocardiaceae</taxon>
        <taxon>Rhodococcus</taxon>
    </lineage>
</organism>
<evidence type="ECO:0000313" key="3">
    <source>
        <dbReference type="EMBL" id="PQP20852.1"/>
    </source>
</evidence>
<feature type="compositionally biased region" description="Pro residues" evidence="1">
    <location>
        <begin position="361"/>
        <end position="372"/>
    </location>
</feature>
<gene>
    <name evidence="3" type="ORF">C5613_27150</name>
</gene>
<protein>
    <recommendedName>
        <fullName evidence="2">Helicase XPB/Ssl2 N-terminal domain-containing protein</fullName>
    </recommendedName>
</protein>
<sequence>MPVHDVDALLTHVRSLDEERLAALLRRRPGALSLPWPADLTELAVRLGSQESIVLAYTRLPRPHTEVLGALTLVEQLGLPVTAAGASTWLGSDPDTVQAFLDDLHERALTLVTADGEISTPAQFPPVGVGLGPPVRVLLEETTLAALRGVAAALQLRGDGAKTVLVDRLATFFRDPAAVRTLVDGAPPRERELLLACAEQDAAIEYFPPYLGSHRAGARDQPGDWAVARGVLWPSYDGAAYLPLEVSLALRAKEWRLPFHPEPPLLADHPVPAEHVDAEAAARALRMIERVTALVDTATTDPIPLIKSGAVGLRTLRTVAKNWDVEVDEVRLAVELAQSTGVLAPAPPPPPAKSRGRKRPPPPSPGLIPGPAAPGWRAADAATRGRALIDTWWQSDRSVLMEASAAAELGETAVYRHLRHELIDVYATVVAPGRGVSDIKDLVPVLGWRAPLIGDDIIGDVLTAAVREGELLGLLALGAATALGRALPAGTLTSVMAELLSGAHTSAVIGADLTAVVLGPPATALSRLLDGVADRESRGAATTWRFTPGSIRAAFDRGAAAQDLIGELESIAPAGLPQALEYLIGDVARTHGQLGVIELGCAIVAEDPTLLRELVGNRKLGKLGLATLAPTVLASRTGADTTLSALRAAGYAPVVREVDGSVLISAPPNPDPADVDGPDLDLAAIGVPAADPDRHARHLTATAAAPSEPAGQFPSFAALRGRGDAEAIWELVAGGPAHLTHDGYTHLVHSARLHGNTLTAWSATTERYEDFPVAHIAISGPPGAGR</sequence>
<dbReference type="AlphaFoldDB" id="A0A2S8J2R9"/>
<feature type="region of interest" description="Disordered" evidence="1">
    <location>
        <begin position="341"/>
        <end position="375"/>
    </location>
</feature>
<feature type="domain" description="Helicase XPB/Ssl2 N-terminal" evidence="2">
    <location>
        <begin position="509"/>
        <end position="628"/>
    </location>
</feature>
<proteinExistence type="predicted"/>
<accession>A0A2S8J2R9</accession>
<evidence type="ECO:0000313" key="4">
    <source>
        <dbReference type="Proteomes" id="UP000239290"/>
    </source>
</evidence>
<dbReference type="EMBL" id="PUIO01000038">
    <property type="protein sequence ID" value="PQP20852.1"/>
    <property type="molecule type" value="Genomic_DNA"/>
</dbReference>
<evidence type="ECO:0000256" key="1">
    <source>
        <dbReference type="SAM" id="MobiDB-lite"/>
    </source>
</evidence>
<name>A0A2S8J2R9_RHOOP</name>